<name>A0ABV1GZM8_9BACT</name>
<protein>
    <submittedName>
        <fullName evidence="3">DUF2264 domain-containing protein</fullName>
    </submittedName>
</protein>
<evidence type="ECO:0000313" key="4">
    <source>
        <dbReference type="Proteomes" id="UP001460202"/>
    </source>
</evidence>
<evidence type="ECO:0000313" key="3">
    <source>
        <dbReference type="EMBL" id="MEQ2545855.1"/>
    </source>
</evidence>
<dbReference type="PANTHER" id="PTHR35339">
    <property type="entry name" value="LINALOOL DEHYDRATASE_ISOMERASE DOMAIN-CONTAINING PROTEIN"/>
    <property type="match status" value="1"/>
</dbReference>
<evidence type="ECO:0000259" key="2">
    <source>
        <dbReference type="Pfam" id="PF10022"/>
    </source>
</evidence>
<comment type="caution">
    <text evidence="3">The sequence shown here is derived from an EMBL/GenBank/DDBJ whole genome shotgun (WGS) entry which is preliminary data.</text>
</comment>
<dbReference type="PROSITE" id="PS51257">
    <property type="entry name" value="PROKAR_LIPOPROTEIN"/>
    <property type="match status" value="1"/>
</dbReference>
<dbReference type="InterPro" id="IPR049349">
    <property type="entry name" value="DUF2264_N"/>
</dbReference>
<sequence>MKRFRFLMLICILFAAGCSSSRETSGAADRASWLSSMIRIADPVLRHAAAGTLKEAMPYESPDSLGKCRDFACLEALGRTLCGIAPWLELDGESDPRQAEYRLLARRALSRAVDPSDAGYLTFDRGRQPLVDAAYLAESVLRAKRQLWTELDAAARANLIDALKRTRTIRPGETNWLLFASMVEAALLELTGSCDTARMRYGTDRFLNDFYKGDGMYGDGKFFHMDYYNSYVIHPMLLDVLTVMERHGLADCCMLATERRRHTRYAAILERMVAPDGSYPVLGRSITACRFGVFHALGQSALLHSLPDEVSPPQVRCAMTAVLRRQLECPDNFDSEGWLRVGFVGGRQGGMAERYVNTGSLYHCLTFFLPLGLPASDPFWSGAPVPWTNLKAWSGEPLPGDHALKDA</sequence>
<feature type="domain" description="DUF2264" evidence="2">
    <location>
        <begin position="29"/>
        <end position="387"/>
    </location>
</feature>
<dbReference type="RefSeq" id="WP_349094481.1">
    <property type="nucleotide sequence ID" value="NZ_JBBMFL010000017.1"/>
</dbReference>
<dbReference type="InterPro" id="IPR016624">
    <property type="entry name" value="UCP014753"/>
</dbReference>
<reference evidence="3 4" key="1">
    <citation type="submission" date="2024-03" db="EMBL/GenBank/DDBJ databases">
        <title>Human intestinal bacterial collection.</title>
        <authorList>
            <person name="Pauvert C."/>
            <person name="Hitch T.C.A."/>
            <person name="Clavel T."/>
        </authorList>
    </citation>
    <scope>NUCLEOTIDE SEQUENCE [LARGE SCALE GENOMIC DNA]</scope>
    <source>
        <strain evidence="3 4">CLA-KB-H122</strain>
    </source>
</reference>
<feature type="chain" id="PRO_5045924324" evidence="1">
    <location>
        <begin position="22"/>
        <end position="407"/>
    </location>
</feature>
<dbReference type="PANTHER" id="PTHR35339:SF3">
    <property type="entry name" value="DUF2264 DOMAIN-CONTAINING PROTEIN"/>
    <property type="match status" value="1"/>
</dbReference>
<dbReference type="PIRSF" id="PIRSF014753">
    <property type="entry name" value="UCP014753"/>
    <property type="match status" value="1"/>
</dbReference>
<dbReference type="EMBL" id="JBBMFL010000017">
    <property type="protein sequence ID" value="MEQ2545855.1"/>
    <property type="molecule type" value="Genomic_DNA"/>
</dbReference>
<keyword evidence="4" id="KW-1185">Reference proteome</keyword>
<accession>A0ABV1GZM8</accession>
<dbReference type="Pfam" id="PF10022">
    <property type="entry name" value="DUF2264"/>
    <property type="match status" value="1"/>
</dbReference>
<evidence type="ECO:0000256" key="1">
    <source>
        <dbReference type="SAM" id="SignalP"/>
    </source>
</evidence>
<proteinExistence type="predicted"/>
<feature type="signal peptide" evidence="1">
    <location>
        <begin position="1"/>
        <end position="21"/>
    </location>
</feature>
<dbReference type="Proteomes" id="UP001460202">
    <property type="component" value="Unassembled WGS sequence"/>
</dbReference>
<keyword evidence="1" id="KW-0732">Signal</keyword>
<organism evidence="3 4">
    <name type="scientific">Alistipes intestinihominis</name>
    <dbReference type="NCBI Taxonomy" id="3133172"/>
    <lineage>
        <taxon>Bacteria</taxon>
        <taxon>Pseudomonadati</taxon>
        <taxon>Bacteroidota</taxon>
        <taxon>Bacteroidia</taxon>
        <taxon>Bacteroidales</taxon>
        <taxon>Rikenellaceae</taxon>
        <taxon>Alistipes</taxon>
    </lineage>
</organism>
<gene>
    <name evidence="3" type="ORF">WMO46_12960</name>
</gene>